<dbReference type="GeneID" id="40312187"/>
<feature type="region of interest" description="Disordered" evidence="1">
    <location>
        <begin position="434"/>
        <end position="466"/>
    </location>
</feature>
<reference evidence="2 3" key="1">
    <citation type="submission" date="2017-09" db="EMBL/GenBank/DDBJ databases">
        <title>Genome sequencing of Besnoitia besnoiti strain Bb-Ger1.</title>
        <authorList>
            <person name="Schares G."/>
            <person name="Venepally P."/>
            <person name="Lorenzi H.A."/>
        </authorList>
    </citation>
    <scope>NUCLEOTIDE SEQUENCE [LARGE SCALE GENOMIC DNA]</scope>
    <source>
        <strain evidence="2 3">Bb-Ger1</strain>
    </source>
</reference>
<feature type="compositionally biased region" description="Acidic residues" evidence="1">
    <location>
        <begin position="129"/>
        <end position="138"/>
    </location>
</feature>
<dbReference type="VEuPathDB" id="ToxoDB:BESB_072610"/>
<dbReference type="RefSeq" id="XP_029218118.1">
    <property type="nucleotide sequence ID" value="XM_029365634.1"/>
</dbReference>
<dbReference type="EMBL" id="NWUJ01000007">
    <property type="protein sequence ID" value="PFH34109.1"/>
    <property type="molecule type" value="Genomic_DNA"/>
</dbReference>
<feature type="region of interest" description="Disordered" evidence="1">
    <location>
        <begin position="219"/>
        <end position="263"/>
    </location>
</feature>
<dbReference type="KEGG" id="bbes:BESB_072610"/>
<evidence type="ECO:0000313" key="3">
    <source>
        <dbReference type="Proteomes" id="UP000224006"/>
    </source>
</evidence>
<dbReference type="STRING" id="94643.A0A2A9M860"/>
<feature type="compositionally biased region" description="Low complexity" evidence="1">
    <location>
        <begin position="69"/>
        <end position="79"/>
    </location>
</feature>
<feature type="region of interest" description="Disordered" evidence="1">
    <location>
        <begin position="582"/>
        <end position="634"/>
    </location>
</feature>
<feature type="region of interest" description="Disordered" evidence="1">
    <location>
        <begin position="1422"/>
        <end position="1444"/>
    </location>
</feature>
<dbReference type="OrthoDB" id="10472477at2759"/>
<feature type="region of interest" description="Disordered" evidence="1">
    <location>
        <begin position="37"/>
        <end position="139"/>
    </location>
</feature>
<feature type="compositionally biased region" description="Acidic residues" evidence="1">
    <location>
        <begin position="445"/>
        <end position="461"/>
    </location>
</feature>
<feature type="compositionally biased region" description="Basic and acidic residues" evidence="1">
    <location>
        <begin position="90"/>
        <end position="106"/>
    </location>
</feature>
<dbReference type="Proteomes" id="UP000224006">
    <property type="component" value="Unassembled WGS sequence"/>
</dbReference>
<dbReference type="PANTHER" id="PTHR24216">
    <property type="entry name" value="PAXILLIN-RELATED"/>
    <property type="match status" value="1"/>
</dbReference>
<accession>A0A2A9M860</accession>
<gene>
    <name evidence="2" type="ORF">BESB_072610</name>
</gene>
<feature type="compositionally biased region" description="Basic and acidic residues" evidence="1">
    <location>
        <begin position="1292"/>
        <end position="1307"/>
    </location>
</feature>
<evidence type="ECO:0000313" key="2">
    <source>
        <dbReference type="EMBL" id="PFH34109.1"/>
    </source>
</evidence>
<evidence type="ECO:0000256" key="1">
    <source>
        <dbReference type="SAM" id="MobiDB-lite"/>
    </source>
</evidence>
<feature type="compositionally biased region" description="Acidic residues" evidence="1">
    <location>
        <begin position="80"/>
        <end position="89"/>
    </location>
</feature>
<protein>
    <submittedName>
        <fullName evidence="2">Uncharacterized protein</fullName>
    </submittedName>
</protein>
<dbReference type="PANTHER" id="PTHR24216:SF65">
    <property type="entry name" value="PAXILLIN-LIKE PROTEIN 1"/>
    <property type="match status" value="1"/>
</dbReference>
<feature type="region of interest" description="Disordered" evidence="1">
    <location>
        <begin position="1289"/>
        <end position="1325"/>
    </location>
</feature>
<organism evidence="2 3">
    <name type="scientific">Besnoitia besnoiti</name>
    <name type="common">Apicomplexan protozoan</name>
    <dbReference type="NCBI Taxonomy" id="94643"/>
    <lineage>
        <taxon>Eukaryota</taxon>
        <taxon>Sar</taxon>
        <taxon>Alveolata</taxon>
        <taxon>Apicomplexa</taxon>
        <taxon>Conoidasida</taxon>
        <taxon>Coccidia</taxon>
        <taxon>Eucoccidiorida</taxon>
        <taxon>Eimeriorina</taxon>
        <taxon>Sarcocystidae</taxon>
        <taxon>Besnoitia</taxon>
    </lineage>
</organism>
<proteinExistence type="predicted"/>
<keyword evidence="3" id="KW-1185">Reference proteome</keyword>
<sequence>MGERERPAVPLFAGAVGSAGLDTGALRASLLPLNNADASRQPAAAPAGLSARSPRPPTTPADAQEHRAPASGASLPLLAEESEVEEVECEGSRQGDGGHHGSSEARHRSRRRSSDDACAARGGDREDGPEGADEEGAGADEHMRVWRRMGLPFIDEEGYVDVTFLLHQALPQHLAPGWEIRGEDFRSEIAMQAVELGEPLMDVGYNLAAFAASERAALDASSSSPPSSSSSPSPSPSSSSPSSSSPSSSSSASSSGSPPASCAAPARSMRARLAFQSRLAAGEVSSVEMSHVMFRLLRLVLPTLTDGKHFAQTILQCVCFHVPLQALIDKRKRLARVPWGREGGEDQTPGHGREEKEDKDFEADMLLLRKLPLLQAFCRCLLHACLTLDEILQGGRLDRLIFDEDHRSFWPDRRLHQLAERRQLDLTLVQCDSAGVDSEASSEKEAEDEARDKDAEDDEDDAKQGAAGCALREREGKESFLFQDSLAETWLVGGVSVDCLADMEGGRPAPALRHLARELSKFLKKPKTPPQTPSQAAEDRKAEESIAFSCRFLLNLLRLLLRLQRTEAGLAWAKAASLGRRRSAPGAALSPADRRGEETLDAQDANRGNGLRGGAEEREGEDASPPDVDSRENQRRRIVAVALNSLRSGQKRIARLLRLLERERLRLELGEEGRSRDAKRGEKQVIPDGVTHLLRAGSERNAEDDDGGISLLWFDSTLLQQAGVLPLQPVEVRKTRSRRWGFEKQRRLCAGECAQKYASLRKSRREDVGWRYRQASRRLEASCRIIGSLLRYASVHLPRQPPSSREFVSVMAAILGRLARMLRTAEDAVSLLLHPDPLALSISSPSRPCRARTAASALSCAPPSSSAFFPSTSPRCACLSPALRGWSAGVFSPFLLQQFDALRPAPPCSSPPKKPSPLDAVAVGRLARGADLLRLSSLVPSFSSARCAAACFCPSSPRASAQLAVSPSAAAASCAAVSAPFPRAALADDVPLLRVAGLRLLQLAVAAAEECDLREDCAGLLHRLLVALRRRGGGARAAAAPQEAEGSCAEVAQGQQGAFEGAAASAVAQEDSRPRFWPREAALFVLAHCAEDDACARREGEDAEAPVEKPLEDAKATAAAQQALDIFVERLAEALESTSKSWFLGLPRHHRDLKRCMRQAGDVLQAALVCDAALASFPPRRRESSASSGACDPNSLSPSPGAAGSPCVASVAALRLLLLQQRQRLLLSFSLELLRPQEKCLVFWFLFVLELTETQLCRLSLSASPETPNACVSLEALLHPQSDAARATSVHRGAERAAARPTEKRQAVQDAASEEAAAEGEDGRRAEGAGVWSEVAPPPSWLSFFCLFVFASVATVKWGQRLASLSHGLLFFLSQAYSARIEPLVARLRDLSVAASASPDLGSSPLSSLPLPSPLSAFARPREAEGAELSTNGDSESKAAARGSPPPLWERFALDVFVRAVEILMQDPRRSVAACVELLSNVAASAREEKGGDNVAEERAEAARERAERRGACSECWGAIKQLADEEAAFTHNIVLATGRAVLRALNGEGEGPESEEERIASALEFLKA</sequence>
<comment type="caution">
    <text evidence="2">The sequence shown here is derived from an EMBL/GenBank/DDBJ whole genome shotgun (WGS) entry which is preliminary data.</text>
</comment>
<name>A0A2A9M860_BESBE</name>